<dbReference type="Proteomes" id="UP000316806">
    <property type="component" value="Chromosome"/>
</dbReference>
<dbReference type="Gene3D" id="3.40.630.30">
    <property type="match status" value="1"/>
</dbReference>
<sequence>MSTTEHGHTAAADGEPDVRRGVPEGAEDQVAALYWEAFGRKLGPGLGPADAGRAFLARHLHHDRGIVATRGERVVGVAGFQWEGRALTGGGMRDVLSAYGPLRGLPRLAVLALFERTAAAGELVMDGIAVAADQRGHGIGSLLLREVAAVAAEAGCRRVRLEVIDVNPRARALYERHGFTATRTRRTPYLRSLMGFDAVTTMHRAVTPAPTPTPRETR</sequence>
<keyword evidence="2" id="KW-0012">Acyltransferase</keyword>
<evidence type="ECO:0000259" key="4">
    <source>
        <dbReference type="PROSITE" id="PS51186"/>
    </source>
</evidence>
<evidence type="ECO:0000256" key="3">
    <source>
        <dbReference type="SAM" id="MobiDB-lite"/>
    </source>
</evidence>
<dbReference type="PANTHER" id="PTHR43420:SF47">
    <property type="entry name" value="N-ACETYLTRANSFERASE DOMAIN-CONTAINING PROTEIN"/>
    <property type="match status" value="1"/>
</dbReference>
<evidence type="ECO:0000313" key="6">
    <source>
        <dbReference type="Proteomes" id="UP000316806"/>
    </source>
</evidence>
<keyword evidence="1 5" id="KW-0808">Transferase</keyword>
<dbReference type="RefSeq" id="WP_144322899.1">
    <property type="nucleotide sequence ID" value="NZ_CP040916.1"/>
</dbReference>
<evidence type="ECO:0000313" key="5">
    <source>
        <dbReference type="EMBL" id="QDQ15697.1"/>
    </source>
</evidence>
<proteinExistence type="predicted"/>
<dbReference type="GO" id="GO:0016747">
    <property type="term" value="F:acyltransferase activity, transferring groups other than amino-acyl groups"/>
    <property type="evidence" value="ECO:0007669"/>
    <property type="project" value="InterPro"/>
</dbReference>
<feature type="domain" description="N-acetyltransferase" evidence="4">
    <location>
        <begin position="16"/>
        <end position="199"/>
    </location>
</feature>
<gene>
    <name evidence="5" type="ORF">FH965_38345</name>
</gene>
<dbReference type="InterPro" id="IPR016181">
    <property type="entry name" value="Acyl_CoA_acyltransferase"/>
</dbReference>
<feature type="region of interest" description="Disordered" evidence="3">
    <location>
        <begin position="1"/>
        <end position="22"/>
    </location>
</feature>
<protein>
    <submittedName>
        <fullName evidence="5">GNAT family N-acetyltransferase</fullName>
    </submittedName>
</protein>
<name>A0A516RJ60_STRST</name>
<accession>A0A516RJ60</accession>
<dbReference type="Pfam" id="PF00583">
    <property type="entry name" value="Acetyltransf_1"/>
    <property type="match status" value="1"/>
</dbReference>
<dbReference type="PANTHER" id="PTHR43420">
    <property type="entry name" value="ACETYLTRANSFERASE"/>
    <property type="match status" value="1"/>
</dbReference>
<organism evidence="5 6">
    <name type="scientific">Streptomyces spectabilis</name>
    <dbReference type="NCBI Taxonomy" id="68270"/>
    <lineage>
        <taxon>Bacteria</taxon>
        <taxon>Bacillati</taxon>
        <taxon>Actinomycetota</taxon>
        <taxon>Actinomycetes</taxon>
        <taxon>Kitasatosporales</taxon>
        <taxon>Streptomycetaceae</taxon>
        <taxon>Streptomyces</taxon>
    </lineage>
</organism>
<dbReference type="CDD" id="cd04301">
    <property type="entry name" value="NAT_SF"/>
    <property type="match status" value="1"/>
</dbReference>
<dbReference type="PROSITE" id="PS51186">
    <property type="entry name" value="GNAT"/>
    <property type="match status" value="1"/>
</dbReference>
<evidence type="ECO:0000256" key="1">
    <source>
        <dbReference type="ARBA" id="ARBA00022679"/>
    </source>
</evidence>
<dbReference type="AlphaFoldDB" id="A0A516RJ60"/>
<dbReference type="EMBL" id="CP040916">
    <property type="protein sequence ID" value="QDQ15697.1"/>
    <property type="molecule type" value="Genomic_DNA"/>
</dbReference>
<dbReference type="InterPro" id="IPR000182">
    <property type="entry name" value="GNAT_dom"/>
</dbReference>
<dbReference type="InterPro" id="IPR050680">
    <property type="entry name" value="YpeA/RimI_acetyltransf"/>
</dbReference>
<evidence type="ECO:0000256" key="2">
    <source>
        <dbReference type="ARBA" id="ARBA00023315"/>
    </source>
</evidence>
<reference evidence="5 6" key="1">
    <citation type="journal article" date="2019" name="J. Ind. Microbiol. Biotechnol.">
        <title>The complete genomic sequence of Streptomyces spectabilis NRRL-2792 and identification of secondary metabolite biosynthetic gene clusters.</title>
        <authorList>
            <person name="Sinha A."/>
            <person name="Phillips-Salemka S."/>
            <person name="Niraula T.A."/>
            <person name="Short K.A."/>
            <person name="Niraula N.P."/>
        </authorList>
    </citation>
    <scope>NUCLEOTIDE SEQUENCE [LARGE SCALE GENOMIC DNA]</scope>
    <source>
        <strain evidence="5 6">NRRL 2792</strain>
    </source>
</reference>
<dbReference type="SUPFAM" id="SSF55729">
    <property type="entry name" value="Acyl-CoA N-acyltransferases (Nat)"/>
    <property type="match status" value="1"/>
</dbReference>